<dbReference type="InterPro" id="IPR037652">
    <property type="entry name" value="Mim2"/>
</dbReference>
<dbReference type="Pfam" id="PF19117">
    <property type="entry name" value="Mim2"/>
    <property type="match status" value="1"/>
</dbReference>
<protein>
    <submittedName>
        <fullName evidence="1">Uncharacterized protein</fullName>
    </submittedName>
</protein>
<proteinExistence type="predicted"/>
<dbReference type="EMBL" id="JAAAIN010001028">
    <property type="protein sequence ID" value="KAG0307994.1"/>
    <property type="molecule type" value="Genomic_DNA"/>
</dbReference>
<dbReference type="AlphaFoldDB" id="A0A9P6R0X4"/>
<dbReference type="GO" id="GO:0005739">
    <property type="term" value="C:mitochondrion"/>
    <property type="evidence" value="ECO:0007669"/>
    <property type="project" value="GOC"/>
</dbReference>
<sequence length="297" mass="34219">MAASLPTTADGYIDTTAQETKDTLEQRIWDIDEQLSNVESIDDDSDFSEFSTTSSTDTRDIQREWDENMEQGRQLFAMVIFPYVGRWIGKKMSYWVWTRFLQHHYKFPLHQRQFSAAPERRLVRDTAYPFPLYYHLLPPTSTSTSTTATTAKATYALSFLPTFPQHTRQVVGYLNHSASDSEGSDLQVKPNKFTENEAFNNVLHTVIQQNLADDPMVESVLQQQLEGWTHIADYRNPAPYGRIPLPEDIFGSVQIVDGVIQPESYQRMPTHRIVSSLGLFQLSDHLHERLVHYLKTL</sequence>
<reference evidence="1" key="1">
    <citation type="journal article" date="2020" name="Fungal Divers.">
        <title>Resolving the Mortierellaceae phylogeny through synthesis of multi-gene phylogenetics and phylogenomics.</title>
        <authorList>
            <person name="Vandepol N."/>
            <person name="Liber J."/>
            <person name="Desiro A."/>
            <person name="Na H."/>
            <person name="Kennedy M."/>
            <person name="Barry K."/>
            <person name="Grigoriev I.V."/>
            <person name="Miller A.N."/>
            <person name="O'Donnell K."/>
            <person name="Stajich J.E."/>
            <person name="Bonito G."/>
        </authorList>
    </citation>
    <scope>NUCLEOTIDE SEQUENCE</scope>
    <source>
        <strain evidence="1">NVP60</strain>
    </source>
</reference>
<accession>A0A9P6R0X4</accession>
<gene>
    <name evidence="1" type="ORF">BGZ97_000198</name>
</gene>
<evidence type="ECO:0000313" key="2">
    <source>
        <dbReference type="Proteomes" id="UP000823405"/>
    </source>
</evidence>
<dbReference type="PANTHER" id="PTHR37331:SF1">
    <property type="entry name" value="YALI0F11671P"/>
    <property type="match status" value="1"/>
</dbReference>
<keyword evidence="2" id="KW-1185">Reference proteome</keyword>
<name>A0A9P6R0X4_9FUNG</name>
<comment type="caution">
    <text evidence="1">The sequence shown here is derived from an EMBL/GenBank/DDBJ whole genome shotgun (WGS) entry which is preliminary data.</text>
</comment>
<organism evidence="1 2">
    <name type="scientific">Linnemannia gamsii</name>
    <dbReference type="NCBI Taxonomy" id="64522"/>
    <lineage>
        <taxon>Eukaryota</taxon>
        <taxon>Fungi</taxon>
        <taxon>Fungi incertae sedis</taxon>
        <taxon>Mucoromycota</taxon>
        <taxon>Mortierellomycotina</taxon>
        <taxon>Mortierellomycetes</taxon>
        <taxon>Mortierellales</taxon>
        <taxon>Mortierellaceae</taxon>
        <taxon>Linnemannia</taxon>
    </lineage>
</organism>
<evidence type="ECO:0000313" key="1">
    <source>
        <dbReference type="EMBL" id="KAG0307994.1"/>
    </source>
</evidence>
<dbReference type="GO" id="GO:0070096">
    <property type="term" value="P:mitochondrial outer membrane translocase complex assembly"/>
    <property type="evidence" value="ECO:0007669"/>
    <property type="project" value="InterPro"/>
</dbReference>
<dbReference type="Proteomes" id="UP000823405">
    <property type="component" value="Unassembled WGS sequence"/>
</dbReference>
<dbReference type="GO" id="GO:0045040">
    <property type="term" value="P:protein insertion into mitochondrial outer membrane"/>
    <property type="evidence" value="ECO:0007669"/>
    <property type="project" value="InterPro"/>
</dbReference>
<dbReference type="OrthoDB" id="5397701at2759"/>
<dbReference type="PANTHER" id="PTHR37331">
    <property type="entry name" value="YALI0F11671P"/>
    <property type="match status" value="1"/>
</dbReference>